<evidence type="ECO:0000256" key="7">
    <source>
        <dbReference type="HAMAP-Rule" id="MF_00259"/>
    </source>
</evidence>
<dbReference type="PANTHER" id="PTHR43757:SF2">
    <property type="entry name" value="AMINOMETHYLTRANSFERASE, MITOCHONDRIAL"/>
    <property type="match status" value="1"/>
</dbReference>
<evidence type="ECO:0000313" key="11">
    <source>
        <dbReference type="Proteomes" id="UP000662814"/>
    </source>
</evidence>
<dbReference type="InterPro" id="IPR029043">
    <property type="entry name" value="GcvT/YgfZ_C"/>
</dbReference>
<evidence type="ECO:0000256" key="1">
    <source>
        <dbReference type="ARBA" id="ARBA00008609"/>
    </source>
</evidence>
<comment type="similarity">
    <text evidence="1 7">Belongs to the GcvT family.</text>
</comment>
<dbReference type="InterPro" id="IPR027266">
    <property type="entry name" value="TrmE/GcvT-like"/>
</dbReference>
<accession>A0ABX6YLJ3</accession>
<dbReference type="NCBIfam" id="NF001567">
    <property type="entry name" value="PRK00389.1"/>
    <property type="match status" value="1"/>
</dbReference>
<evidence type="ECO:0000313" key="10">
    <source>
        <dbReference type="EMBL" id="QPZ39618.1"/>
    </source>
</evidence>
<dbReference type="Gene3D" id="4.10.1250.10">
    <property type="entry name" value="Aminomethyltransferase fragment"/>
    <property type="match status" value="1"/>
</dbReference>
<dbReference type="InterPro" id="IPR006222">
    <property type="entry name" value="GCVT_N"/>
</dbReference>
<comment type="catalytic activity">
    <reaction evidence="6 7">
        <text>N(6)-[(R)-S(8)-aminomethyldihydrolipoyl]-L-lysyl-[protein] + (6S)-5,6,7,8-tetrahydrofolate = N(6)-[(R)-dihydrolipoyl]-L-lysyl-[protein] + (6R)-5,10-methylene-5,6,7,8-tetrahydrofolate + NH4(+)</text>
        <dbReference type="Rhea" id="RHEA:16945"/>
        <dbReference type="Rhea" id="RHEA-COMP:10475"/>
        <dbReference type="Rhea" id="RHEA-COMP:10492"/>
        <dbReference type="ChEBI" id="CHEBI:15636"/>
        <dbReference type="ChEBI" id="CHEBI:28938"/>
        <dbReference type="ChEBI" id="CHEBI:57453"/>
        <dbReference type="ChEBI" id="CHEBI:83100"/>
        <dbReference type="ChEBI" id="CHEBI:83143"/>
        <dbReference type="EC" id="2.1.2.10"/>
    </reaction>
</comment>
<dbReference type="Gene3D" id="3.30.70.1400">
    <property type="entry name" value="Aminomethyltransferase beta-barrel domains"/>
    <property type="match status" value="1"/>
</dbReference>
<dbReference type="GO" id="GO:0004047">
    <property type="term" value="F:aminomethyltransferase activity"/>
    <property type="evidence" value="ECO:0007669"/>
    <property type="project" value="UniProtKB-EC"/>
</dbReference>
<proteinExistence type="inferred from homology"/>
<dbReference type="InterPro" id="IPR022903">
    <property type="entry name" value="GcvT_bac"/>
</dbReference>
<protein>
    <recommendedName>
        <fullName evidence="2 7">Aminomethyltransferase</fullName>
        <ecNumber evidence="2 7">2.1.2.10</ecNumber>
    </recommendedName>
    <alternativeName>
        <fullName evidence="5 7">Glycine cleavage system T protein</fullName>
    </alternativeName>
</protein>
<dbReference type="InterPro" id="IPR013977">
    <property type="entry name" value="GcvT_C"/>
</dbReference>
<reference evidence="10 11" key="1">
    <citation type="submission" date="2020-12" db="EMBL/GenBank/DDBJ databases">
        <title>Microbacterium sp. HY060.</title>
        <authorList>
            <person name="Zhou J."/>
        </authorList>
    </citation>
    <scope>NUCLEOTIDE SEQUENCE [LARGE SCALE GENOMIC DNA]</scope>
    <source>
        <strain evidence="10 11">HY60</strain>
    </source>
</reference>
<feature type="domain" description="Aminomethyltransferase C-terminal" evidence="9">
    <location>
        <begin position="298"/>
        <end position="373"/>
    </location>
</feature>
<evidence type="ECO:0000256" key="2">
    <source>
        <dbReference type="ARBA" id="ARBA00012616"/>
    </source>
</evidence>
<dbReference type="RefSeq" id="WP_198248155.1">
    <property type="nucleotide sequence ID" value="NZ_CP061169.1"/>
</dbReference>
<evidence type="ECO:0000256" key="5">
    <source>
        <dbReference type="ARBA" id="ARBA00031395"/>
    </source>
</evidence>
<keyword evidence="4 7" id="KW-0808">Transferase</keyword>
<name>A0ABX6YLJ3_9MICO</name>
<dbReference type="InterPro" id="IPR006223">
    <property type="entry name" value="GcvT"/>
</dbReference>
<gene>
    <name evidence="7 10" type="primary">gcvT</name>
    <name evidence="10" type="ORF">HCR76_06080</name>
</gene>
<dbReference type="PANTHER" id="PTHR43757">
    <property type="entry name" value="AMINOMETHYLTRANSFERASE"/>
    <property type="match status" value="1"/>
</dbReference>
<dbReference type="SUPFAM" id="SSF103025">
    <property type="entry name" value="Folate-binding domain"/>
    <property type="match status" value="1"/>
</dbReference>
<dbReference type="EC" id="2.1.2.10" evidence="2 7"/>
<dbReference type="Pfam" id="PF08669">
    <property type="entry name" value="GCV_T_C"/>
    <property type="match status" value="1"/>
</dbReference>
<dbReference type="SUPFAM" id="SSF101790">
    <property type="entry name" value="Aminomethyltransferase beta-barrel domain"/>
    <property type="match status" value="1"/>
</dbReference>
<dbReference type="Pfam" id="PF01571">
    <property type="entry name" value="GCV_T"/>
    <property type="match status" value="1"/>
</dbReference>
<comment type="function">
    <text evidence="7">The glycine cleavage system catalyzes the degradation of glycine.</text>
</comment>
<keyword evidence="11" id="KW-1185">Reference proteome</keyword>
<dbReference type="Gene3D" id="2.40.30.110">
    <property type="entry name" value="Aminomethyltransferase beta-barrel domains"/>
    <property type="match status" value="1"/>
</dbReference>
<evidence type="ECO:0000256" key="6">
    <source>
        <dbReference type="ARBA" id="ARBA00047665"/>
    </source>
</evidence>
<sequence>MPDQDQTTTHADAARHSPLHAVHESLGASFTDFAGWQMPVRYTSDLAEHKAVREAAGIFDISHMAEFTVTGASAGEFLDFALAGRLSAVAVGRAKYSLLLTESGGVIDDVIVYRLKNSEYLIISNAGNRDAVSAALSARTSRFDVSVSDVSDDYALIAVQGPQAEAILAGTREIRELSVPWDEQKYFAWAAARFGSSALLLARTGYTGEDGFELLVKTNEAAALWSAVSATGESLGLVPAGLAARDSLRLEAGMPLYGHELSRELKPAQAGLGRVVVAAKEAFVGKDAVEPDEGAHVLVGLVSDGRRAGRTGYPVLSGDSEVGAVTSGILSPTLGHPIALALVAPDVAETGTELDIEVRGKRIAATVTTLPFYSRKK</sequence>
<evidence type="ECO:0000256" key="4">
    <source>
        <dbReference type="ARBA" id="ARBA00022679"/>
    </source>
</evidence>
<evidence type="ECO:0000259" key="8">
    <source>
        <dbReference type="Pfam" id="PF01571"/>
    </source>
</evidence>
<organism evidence="10 11">
    <name type="scientific">Paramicrobacterium chengjingii</name>
    <dbReference type="NCBI Taxonomy" id="2769067"/>
    <lineage>
        <taxon>Bacteria</taxon>
        <taxon>Bacillati</taxon>
        <taxon>Actinomycetota</taxon>
        <taxon>Actinomycetes</taxon>
        <taxon>Micrococcales</taxon>
        <taxon>Microbacteriaceae</taxon>
        <taxon>Paramicrobacterium</taxon>
    </lineage>
</organism>
<comment type="subunit">
    <text evidence="7">The glycine cleavage system is composed of four proteins: P, T, L and H.</text>
</comment>
<dbReference type="InterPro" id="IPR028896">
    <property type="entry name" value="GcvT/YgfZ/DmdA"/>
</dbReference>
<evidence type="ECO:0000259" key="9">
    <source>
        <dbReference type="Pfam" id="PF08669"/>
    </source>
</evidence>
<dbReference type="Gene3D" id="3.30.1360.120">
    <property type="entry name" value="Probable tRNA modification gtpase trme, domain 1"/>
    <property type="match status" value="1"/>
</dbReference>
<dbReference type="PIRSF" id="PIRSF006487">
    <property type="entry name" value="GcvT"/>
    <property type="match status" value="1"/>
</dbReference>
<keyword evidence="3 7" id="KW-0032">Aminotransferase</keyword>
<feature type="domain" description="GCVT N-terminal" evidence="8">
    <location>
        <begin position="19"/>
        <end position="278"/>
    </location>
</feature>
<dbReference type="Proteomes" id="UP000662814">
    <property type="component" value="Chromosome"/>
</dbReference>
<dbReference type="HAMAP" id="MF_00259">
    <property type="entry name" value="GcvT"/>
    <property type="match status" value="1"/>
</dbReference>
<dbReference type="EMBL" id="CP061169">
    <property type="protein sequence ID" value="QPZ39618.1"/>
    <property type="molecule type" value="Genomic_DNA"/>
</dbReference>
<dbReference type="NCBIfam" id="TIGR00528">
    <property type="entry name" value="gcvT"/>
    <property type="match status" value="1"/>
</dbReference>
<evidence type="ECO:0000256" key="3">
    <source>
        <dbReference type="ARBA" id="ARBA00022576"/>
    </source>
</evidence>